<dbReference type="Gene3D" id="3.40.47.10">
    <property type="match status" value="1"/>
</dbReference>
<dbReference type="Pfam" id="PF08540">
    <property type="entry name" value="HMG_CoA_synt_C"/>
    <property type="match status" value="1"/>
</dbReference>
<feature type="binding site" evidence="4">
    <location>
        <position position="226"/>
    </location>
    <ligand>
        <name>CoA</name>
        <dbReference type="ChEBI" id="CHEBI:57287"/>
    </ligand>
</feature>
<evidence type="ECO:0000256" key="1">
    <source>
        <dbReference type="ARBA" id="ARBA00007061"/>
    </source>
</evidence>
<sequence length="501" mass="56525">MSMSVSAHKPHTPDFSRFPKNVGIMAMDMYFPKLYVNQAELEKFDGVSEGKYTIGLGQENMAVSEEIEDINSIALTVTKQLMEKYGISARDIGRLEVGTETLVDKSKAVKTVLMDLFKDSGNTDIEGVDTSNACYGGTQALFNAVDWVESSSWDGRYALVIAGDIAVYEKGPARPTGGSGIVAMLVGPNAALPLERGTRSHHMEHVYDFYKPAMNSEYPKVDGKLSIVCYFRALDYCYRRYMERFEKLHGGKCDRHLFDYTIFHSPYNKLVQRAYSRLYYNDFLKYPEDETLTSLKEFAHITDDESYVQRDFLNAVHALTRRSYNEKCVPGTMISREIGNMYTGSLYGGILSLLTERDQAALEDKRVMCFSYGSGLAASLFSIKVNSSDAEVKVDDIRRISDIKNRLAAREKLTPEEFTDVLTAREMHYASSNREPQGNFNKLWPGTYYVKSVDDMERRHYARHYHTATAAAAVRSAQSSVKAMRAAGAARVFGRLSRFIH</sequence>
<feature type="binding site" evidence="4">
    <location>
        <position position="269"/>
    </location>
    <ligand>
        <name>CoA</name>
        <dbReference type="ChEBI" id="CHEBI:57287"/>
    </ligand>
</feature>
<dbReference type="GO" id="GO:0016126">
    <property type="term" value="P:sterol biosynthetic process"/>
    <property type="evidence" value="ECO:0007669"/>
    <property type="project" value="UniProtKB-KW"/>
</dbReference>
<dbReference type="InterPro" id="IPR000590">
    <property type="entry name" value="HMG_CoA_synt_AS"/>
</dbReference>
<feature type="active site" description="Proton donor/acceptor" evidence="3">
    <location>
        <position position="264"/>
    </location>
</feature>
<dbReference type="CDD" id="cd00827">
    <property type="entry name" value="init_cond_enzymes"/>
    <property type="match status" value="1"/>
</dbReference>
<keyword evidence="5" id="KW-0753">Steroid metabolism</keyword>
<comment type="catalytic activity">
    <reaction evidence="5">
        <text>acetoacetyl-CoA + acetyl-CoA + H2O = (3S)-3-hydroxy-3-methylglutaryl-CoA + CoA + H(+)</text>
        <dbReference type="Rhea" id="RHEA:10188"/>
        <dbReference type="ChEBI" id="CHEBI:15377"/>
        <dbReference type="ChEBI" id="CHEBI:15378"/>
        <dbReference type="ChEBI" id="CHEBI:43074"/>
        <dbReference type="ChEBI" id="CHEBI:57286"/>
        <dbReference type="ChEBI" id="CHEBI:57287"/>
        <dbReference type="ChEBI" id="CHEBI:57288"/>
        <dbReference type="EC" id="2.3.3.10"/>
    </reaction>
</comment>
<dbReference type="NCBIfam" id="TIGR01833">
    <property type="entry name" value="HMG-CoA-S_euk"/>
    <property type="match status" value="1"/>
</dbReference>
<evidence type="ECO:0000256" key="2">
    <source>
        <dbReference type="ARBA" id="ARBA00022679"/>
    </source>
</evidence>
<feature type="domain" description="Hydroxymethylglutaryl-coenzyme A synthase C-terminal" evidence="7">
    <location>
        <begin position="193"/>
        <end position="464"/>
    </location>
</feature>
<dbReference type="PROSITE" id="PS01226">
    <property type="entry name" value="HMG_COA_SYNTHASE"/>
    <property type="match status" value="1"/>
</dbReference>
<comment type="pathway">
    <text evidence="5">Metabolic intermediate biosynthesis; (R)-mevalonate biosynthesis; (R)-mevalonate from acetyl-CoA: step 2/3.</text>
</comment>
<comment type="similarity">
    <text evidence="1 5">Belongs to the thiolase-like superfamily. HMG-CoA synthase family.</text>
</comment>
<evidence type="ECO:0000313" key="8">
    <source>
        <dbReference type="EMBL" id="CAE0261961.1"/>
    </source>
</evidence>
<gene>
    <name evidence="8" type="ORF">PBIL07802_LOCUS24254</name>
</gene>
<dbReference type="PANTHER" id="PTHR43323">
    <property type="entry name" value="3-HYDROXY-3-METHYLGLUTARYL COENZYME A SYNTHASE"/>
    <property type="match status" value="1"/>
</dbReference>
<keyword evidence="5" id="KW-0756">Sterol biosynthesis</keyword>
<keyword evidence="5" id="KW-0752">Steroid biosynthesis</keyword>
<dbReference type="UniPathway" id="UPA00058">
    <property type="reaction ID" value="UER00102"/>
</dbReference>
<dbReference type="GO" id="GO:0010142">
    <property type="term" value="P:farnesyl diphosphate biosynthetic process, mevalonate pathway"/>
    <property type="evidence" value="ECO:0007669"/>
    <property type="project" value="InterPro"/>
</dbReference>
<evidence type="ECO:0000259" key="7">
    <source>
        <dbReference type="Pfam" id="PF08540"/>
    </source>
</evidence>
<dbReference type="EC" id="2.3.3.10" evidence="5"/>
<dbReference type="EMBL" id="HBIB01037179">
    <property type="protein sequence ID" value="CAE0261961.1"/>
    <property type="molecule type" value="Transcribed_RNA"/>
</dbReference>
<dbReference type="InterPro" id="IPR010122">
    <property type="entry name" value="HMG_CoA_synthase_euk"/>
</dbReference>
<keyword evidence="5" id="KW-0443">Lipid metabolism</keyword>
<feature type="domain" description="Hydroxymethylglutaryl-coenzyme A synthase N-terminal" evidence="6">
    <location>
        <begin position="19"/>
        <end position="190"/>
    </location>
</feature>
<evidence type="ECO:0000256" key="5">
    <source>
        <dbReference type="RuleBase" id="RU364071"/>
    </source>
</evidence>
<organism evidence="8">
    <name type="scientific">Palpitomonas bilix</name>
    <dbReference type="NCBI Taxonomy" id="652834"/>
    <lineage>
        <taxon>Eukaryota</taxon>
        <taxon>Eukaryota incertae sedis</taxon>
    </lineage>
</organism>
<dbReference type="SUPFAM" id="SSF53901">
    <property type="entry name" value="Thiolase-like"/>
    <property type="match status" value="2"/>
</dbReference>
<name>A0A7S3LRK1_9EUKA</name>
<keyword evidence="5" id="KW-0444">Lipid biosynthesis</keyword>
<accession>A0A7S3LRK1</accession>
<dbReference type="Pfam" id="PF01154">
    <property type="entry name" value="HMG_CoA_synt_N"/>
    <property type="match status" value="1"/>
</dbReference>
<keyword evidence="2 5" id="KW-0808">Transferase</keyword>
<proteinExistence type="inferred from homology"/>
<dbReference type="PANTHER" id="PTHR43323:SF2">
    <property type="entry name" value="HYDROXYMETHYLGLUTARYL-COA SYNTHASE"/>
    <property type="match status" value="1"/>
</dbReference>
<evidence type="ECO:0000259" key="6">
    <source>
        <dbReference type="Pfam" id="PF01154"/>
    </source>
</evidence>
<protein>
    <recommendedName>
        <fullName evidence="5">Hydroxymethylglutaryl-CoA synthase</fullName>
        <shortName evidence="5">HMG-CoA synthase</shortName>
        <ecNumber evidence="5">2.3.3.10</ecNumber>
    </recommendedName>
    <alternativeName>
        <fullName evidence="5">3-hydroxy-3-methylglutaryl coenzyme A synthase</fullName>
    </alternativeName>
</protein>
<comment type="function">
    <text evidence="5">Catalyzes the condensation of acetyl-CoA with acetoacetyl-CoA to form HMG-CoA.</text>
</comment>
<reference evidence="8" key="1">
    <citation type="submission" date="2021-01" db="EMBL/GenBank/DDBJ databases">
        <authorList>
            <person name="Corre E."/>
            <person name="Pelletier E."/>
            <person name="Niang G."/>
            <person name="Scheremetjew M."/>
            <person name="Finn R."/>
            <person name="Kale V."/>
            <person name="Holt S."/>
            <person name="Cochrane G."/>
            <person name="Meng A."/>
            <person name="Brown T."/>
            <person name="Cohen L."/>
        </authorList>
    </citation>
    <scope>NUCLEOTIDE SEQUENCE</scope>
    <source>
        <strain evidence="8">NIES-2562</strain>
    </source>
</reference>
<dbReference type="FunFam" id="3.40.47.10:FF:000008">
    <property type="entry name" value="3-hydroxy-3-methylglutaryl coenzyme A synthase"/>
    <property type="match status" value="1"/>
</dbReference>
<dbReference type="GO" id="GO:0006084">
    <property type="term" value="P:acetyl-CoA metabolic process"/>
    <property type="evidence" value="ECO:0007669"/>
    <property type="project" value="InterPro"/>
</dbReference>
<dbReference type="GO" id="GO:0004421">
    <property type="term" value="F:hydroxymethylglutaryl-CoA synthase activity"/>
    <property type="evidence" value="ECO:0007669"/>
    <property type="project" value="UniProtKB-EC"/>
</dbReference>
<evidence type="ECO:0000256" key="4">
    <source>
        <dbReference type="PIRSR" id="PIRSR610122-2"/>
    </source>
</evidence>
<dbReference type="InterPro" id="IPR016039">
    <property type="entry name" value="Thiolase-like"/>
</dbReference>
<keyword evidence="5" id="KW-1207">Sterol metabolism</keyword>
<dbReference type="InterPro" id="IPR013746">
    <property type="entry name" value="HMG_CoA_synt_C_dom"/>
</dbReference>
<dbReference type="AlphaFoldDB" id="A0A7S3LRK1"/>
<evidence type="ECO:0000256" key="3">
    <source>
        <dbReference type="PIRSR" id="PIRSR610122-1"/>
    </source>
</evidence>
<feature type="active site" description="Proton donor/acceptor" evidence="3">
    <location>
        <position position="100"/>
    </location>
</feature>
<dbReference type="InterPro" id="IPR013528">
    <property type="entry name" value="HMG_CoA_synth_N"/>
</dbReference>
<feature type="active site" description="Acyl-thioester intermediate" evidence="3">
    <location>
        <position position="134"/>
    </location>
</feature>